<keyword evidence="3 11" id="KW-0136">Cellulose degradation</keyword>
<dbReference type="EMBL" id="AWSO01001465">
    <property type="protein sequence ID" value="ESK83706.1"/>
    <property type="molecule type" value="Genomic_DNA"/>
</dbReference>
<evidence type="ECO:0000259" key="12">
    <source>
        <dbReference type="PROSITE" id="PS51164"/>
    </source>
</evidence>
<feature type="active site" description="Proton acceptor" evidence="7">
    <location>
        <position position="351"/>
    </location>
</feature>
<keyword evidence="5 11" id="KW-0326">Glycosidase</keyword>
<evidence type="ECO:0000256" key="1">
    <source>
        <dbReference type="ARBA" id="ARBA00022729"/>
    </source>
</evidence>
<evidence type="ECO:0000256" key="6">
    <source>
        <dbReference type="ARBA" id="ARBA00023326"/>
    </source>
</evidence>
<dbReference type="Pfam" id="PF00734">
    <property type="entry name" value="CBM_1"/>
    <property type="match status" value="1"/>
</dbReference>
<keyword evidence="2 11" id="KW-0378">Hydrolase</keyword>
<dbReference type="Proteomes" id="UP000017559">
    <property type="component" value="Unassembled WGS sequence"/>
</dbReference>
<comment type="caution">
    <text evidence="13">The sequence shown here is derived from an EMBL/GenBank/DDBJ whole genome shotgun (WGS) entry which is preliminary data.</text>
</comment>
<dbReference type="GO" id="GO:0004553">
    <property type="term" value="F:hydrolase activity, hydrolyzing O-glycosyl compounds"/>
    <property type="evidence" value="ECO:0007669"/>
    <property type="project" value="InterPro"/>
</dbReference>
<protein>
    <recommendedName>
        <fullName evidence="11">Glucanase</fullName>
        <ecNumber evidence="11">3.2.1.-</ecNumber>
    </recommendedName>
</protein>
<dbReference type="InterPro" id="IPR016288">
    <property type="entry name" value="Beta_cellobiohydrolase"/>
</dbReference>
<dbReference type="GO" id="GO:0030248">
    <property type="term" value="F:cellulose binding"/>
    <property type="evidence" value="ECO:0007669"/>
    <property type="project" value="InterPro"/>
</dbReference>
<evidence type="ECO:0000313" key="13">
    <source>
        <dbReference type="EMBL" id="ESK83706.1"/>
    </source>
</evidence>
<dbReference type="SUPFAM" id="SSF51989">
    <property type="entry name" value="Glycosyl hydrolases family 6, cellulases"/>
    <property type="match status" value="1"/>
</dbReference>
<keyword evidence="14" id="KW-1185">Reference proteome</keyword>
<organism evidence="13 14">
    <name type="scientific">Moniliophthora roreri (strain MCA 2997)</name>
    <name type="common">Cocoa frosty pod rot fungus</name>
    <name type="synonym">Crinipellis roreri</name>
    <dbReference type="NCBI Taxonomy" id="1381753"/>
    <lineage>
        <taxon>Eukaryota</taxon>
        <taxon>Fungi</taxon>
        <taxon>Dikarya</taxon>
        <taxon>Basidiomycota</taxon>
        <taxon>Agaricomycotina</taxon>
        <taxon>Agaricomycetes</taxon>
        <taxon>Agaricomycetidae</taxon>
        <taxon>Agaricales</taxon>
        <taxon>Marasmiineae</taxon>
        <taxon>Marasmiaceae</taxon>
        <taxon>Moniliophthora</taxon>
    </lineage>
</organism>
<dbReference type="PROSITE" id="PS51164">
    <property type="entry name" value="CBM1_2"/>
    <property type="match status" value="1"/>
</dbReference>
<feature type="binding site" evidence="8">
    <location>
        <position position="223"/>
    </location>
    <ligand>
        <name>substrate</name>
    </ligand>
</feature>
<feature type="binding site" evidence="8">
    <location>
        <position position="262"/>
    </location>
    <ligand>
        <name>substrate</name>
    </ligand>
</feature>
<dbReference type="GO" id="GO:0030245">
    <property type="term" value="P:cellulose catabolic process"/>
    <property type="evidence" value="ECO:0007669"/>
    <property type="project" value="UniProtKB-KW"/>
</dbReference>
<dbReference type="InterPro" id="IPR036434">
    <property type="entry name" value="Beta_cellobiohydrolase_sf"/>
</dbReference>
<dbReference type="InterPro" id="IPR000254">
    <property type="entry name" value="CBD"/>
</dbReference>
<dbReference type="SMART" id="SM00236">
    <property type="entry name" value="fCBD"/>
    <property type="match status" value="1"/>
</dbReference>
<evidence type="ECO:0000256" key="5">
    <source>
        <dbReference type="ARBA" id="ARBA00023295"/>
    </source>
</evidence>
<keyword evidence="1" id="KW-0732">Signal</keyword>
<dbReference type="PROSITE" id="PS00562">
    <property type="entry name" value="CBM1_1"/>
    <property type="match status" value="1"/>
</dbReference>
<sequence>MAQVLPAFSQCGGCYWTGPTICSSGSTCTKINEFYSQCLPSTPTDGNPYEGYTVYANPYYTEKIDAAAAQIADFELKTKALKVKEIPTFIWLDNFAELESLEGYLRDATAKGKAEGKRYLIQLVVYNLPERDCSAKASSGELNIENGGVRRYQQYIDTIASIIKKYPDVRVVAVIEPDSLGNLITNLSVEKCKKAEPVYKISVQYAMRQLNTAGVYMYLDAAHAGWLGWPDKIPPTAKLFQELWEGAGSPKYVRGVVTNVSNYNGFRATTPDPITGNNPNYDEVHYAEVSLPPFPAHFLVDQGRSGQQNMRTAWGEWCNVKGAGLGTRPTTDTGSEVVDSIVWVKTPGESDGTSDSSSDRFDEGCVAATSHVPAPKAGAWFQEYFENLVRNANPPL</sequence>
<dbReference type="Gene3D" id="3.20.20.40">
    <property type="entry name" value="1, 4-beta cellobiohydrolase"/>
    <property type="match status" value="1"/>
</dbReference>
<dbReference type="InterPro" id="IPR035971">
    <property type="entry name" value="CBD_sf"/>
</dbReference>
<dbReference type="FunFam" id="3.20.20.40:FF:000001">
    <property type="entry name" value="Glucanase"/>
    <property type="match status" value="1"/>
</dbReference>
<keyword evidence="4 11" id="KW-0119">Carbohydrate metabolism</keyword>
<feature type="domain" description="CBM1" evidence="12">
    <location>
        <begin position="3"/>
        <end position="39"/>
    </location>
</feature>
<dbReference type="OrthoDB" id="64893at2759"/>
<dbReference type="Pfam" id="PF01341">
    <property type="entry name" value="Glyco_hydro_6"/>
    <property type="match status" value="1"/>
</dbReference>
<dbReference type="PANTHER" id="PTHR34876:SF10">
    <property type="entry name" value="GLUCANASE"/>
    <property type="match status" value="1"/>
</dbReference>
<feature type="active site" evidence="9">
    <location>
        <position position="132"/>
    </location>
</feature>
<comment type="similarity">
    <text evidence="11">Belongs to the glycosyl hydrolase family 6.</text>
</comment>
<evidence type="ECO:0000256" key="2">
    <source>
        <dbReference type="ARBA" id="ARBA00022801"/>
    </source>
</evidence>
<feature type="binding site" evidence="8">
    <location>
        <position position="345"/>
    </location>
    <ligand>
        <name>substrate</name>
    </ligand>
</feature>
<dbReference type="HOGENOM" id="CLU_015488_0_0_1"/>
<dbReference type="KEGG" id="mrr:Moror_2116"/>
<accession>V2WT50</accession>
<reference evidence="13 14" key="1">
    <citation type="journal article" date="2014" name="BMC Genomics">
        <title>Genome and secretome analysis of the hemibiotrophic fungal pathogen, Moniliophthora roreri, which causes frosty pod rot disease of cacao: mechanisms of the biotrophic and necrotrophic phases.</title>
        <authorList>
            <person name="Meinhardt L.W."/>
            <person name="Costa G.G.L."/>
            <person name="Thomazella D.P.T."/>
            <person name="Teixeira P.J.P.L."/>
            <person name="Carazzolle M.F."/>
            <person name="Schuster S.C."/>
            <person name="Carlson J.E."/>
            <person name="Guiltinan M.J."/>
            <person name="Mieczkowski P."/>
            <person name="Farmer A."/>
            <person name="Ramaraj T."/>
            <person name="Crozier J."/>
            <person name="Davis R.E."/>
            <person name="Shao J."/>
            <person name="Melnick R.L."/>
            <person name="Pereira G.A.G."/>
            <person name="Bailey B.A."/>
        </authorList>
    </citation>
    <scope>NUCLEOTIDE SEQUENCE [LARGE SCALE GENOMIC DNA]</scope>
    <source>
        <strain evidence="13 14">MCA 2997</strain>
    </source>
</reference>
<name>V2WT50_MONRO</name>
<evidence type="ECO:0000256" key="11">
    <source>
        <dbReference type="RuleBase" id="RU361186"/>
    </source>
</evidence>
<evidence type="ECO:0000256" key="10">
    <source>
        <dbReference type="PROSITE-ProRule" id="PRU10057"/>
    </source>
</evidence>
<dbReference type="PIRSF" id="PIRSF001100">
    <property type="entry name" value="Beta_cellobiohydrolase"/>
    <property type="match status" value="1"/>
</dbReference>
<dbReference type="GO" id="GO:0005576">
    <property type="term" value="C:extracellular region"/>
    <property type="evidence" value="ECO:0007669"/>
    <property type="project" value="InterPro"/>
</dbReference>
<keyword evidence="6 11" id="KW-0624">Polysaccharide degradation</keyword>
<feature type="binding site" evidence="8">
    <location>
        <position position="317"/>
    </location>
    <ligand>
        <name>substrate</name>
    </ligand>
</feature>
<feature type="active site" description="Proton donor" evidence="7 10">
    <location>
        <position position="178"/>
    </location>
</feature>
<dbReference type="PANTHER" id="PTHR34876">
    <property type="match status" value="1"/>
</dbReference>
<evidence type="ECO:0000256" key="3">
    <source>
        <dbReference type="ARBA" id="ARBA00023001"/>
    </source>
</evidence>
<gene>
    <name evidence="13" type="ORF">Moror_2116</name>
</gene>
<dbReference type="PROSITE" id="PS00656">
    <property type="entry name" value="GLYCOSYL_HYDROL_F6_2"/>
    <property type="match status" value="1"/>
</dbReference>
<evidence type="ECO:0000256" key="4">
    <source>
        <dbReference type="ARBA" id="ARBA00023277"/>
    </source>
</evidence>
<dbReference type="InterPro" id="IPR001524">
    <property type="entry name" value="Glyco_hydro_6_CS"/>
</dbReference>
<feature type="binding site" evidence="8">
    <location>
        <position position="349"/>
    </location>
    <ligand>
        <name>substrate</name>
    </ligand>
</feature>
<dbReference type="STRING" id="1381753.V2WT50"/>
<proteinExistence type="inferred from homology"/>
<feature type="binding site" evidence="8">
    <location>
        <position position="91"/>
    </location>
    <ligand>
        <name>substrate</name>
    </ligand>
</feature>
<dbReference type="EC" id="3.2.1.-" evidence="11"/>
<evidence type="ECO:0000256" key="8">
    <source>
        <dbReference type="PIRSR" id="PIRSR001100-2"/>
    </source>
</evidence>
<feature type="binding site" evidence="8">
    <location>
        <position position="226"/>
    </location>
    <ligand>
        <name>substrate</name>
    </ligand>
</feature>
<dbReference type="PRINTS" id="PR00733">
    <property type="entry name" value="GLHYDRLASE6"/>
</dbReference>
<feature type="binding site" evidence="8">
    <location>
        <position position="93"/>
    </location>
    <ligand>
        <name>substrate</name>
    </ligand>
</feature>
<evidence type="ECO:0000313" key="14">
    <source>
        <dbReference type="Proteomes" id="UP000017559"/>
    </source>
</evidence>
<evidence type="ECO:0000256" key="9">
    <source>
        <dbReference type="PROSITE-ProRule" id="PRU10056"/>
    </source>
</evidence>
<dbReference type="PROSITE" id="PS00655">
    <property type="entry name" value="GLYCOSYL_HYDROL_F6_1"/>
    <property type="match status" value="1"/>
</dbReference>
<evidence type="ECO:0000256" key="7">
    <source>
        <dbReference type="PIRSR" id="PIRSR001100-1"/>
    </source>
</evidence>
<dbReference type="AlphaFoldDB" id="V2WT50"/>
<dbReference type="SUPFAM" id="SSF57180">
    <property type="entry name" value="Cellulose-binding domain"/>
    <property type="match status" value="1"/>
</dbReference>